<dbReference type="NCBIfam" id="NF010006">
    <property type="entry name" value="PRK13479.1"/>
    <property type="match status" value="1"/>
</dbReference>
<dbReference type="HAMAP" id="MF_01376">
    <property type="entry name" value="PhnW_aminotrans_5"/>
    <property type="match status" value="1"/>
</dbReference>
<name>E1R9Y3_SEDSS</name>
<dbReference type="AlphaFoldDB" id="E1R9Y3"/>
<evidence type="ECO:0000256" key="8">
    <source>
        <dbReference type="PIRSR" id="PIRSR000524-1"/>
    </source>
</evidence>
<dbReference type="GO" id="GO:0047304">
    <property type="term" value="F:2-aminoethylphosphonate-pyruvate transaminase activity"/>
    <property type="evidence" value="ECO:0007669"/>
    <property type="project" value="UniProtKB-EC"/>
</dbReference>
<organism evidence="11 12">
    <name type="scientific">Sediminispirochaeta smaragdinae (strain DSM 11293 / JCM 15392 / SEBR 4228)</name>
    <name type="common">Spirochaeta smaragdinae</name>
    <dbReference type="NCBI Taxonomy" id="573413"/>
    <lineage>
        <taxon>Bacteria</taxon>
        <taxon>Pseudomonadati</taxon>
        <taxon>Spirochaetota</taxon>
        <taxon>Spirochaetia</taxon>
        <taxon>Spirochaetales</taxon>
        <taxon>Spirochaetaceae</taxon>
        <taxon>Sediminispirochaeta</taxon>
    </lineage>
</organism>
<dbReference type="KEGG" id="ssm:Spirs_4228"/>
<evidence type="ECO:0000313" key="12">
    <source>
        <dbReference type="Proteomes" id="UP000002318"/>
    </source>
</evidence>
<sequence>MTKKRPVILLNPGPVTISDRVRESLQREDMCHREPDFAALMLDVKKRLAAIYEGGSEHFETLVMTGSGTCAVEAMISSLLPADGKLLVISNGVYGERIASMVKTHGKQMVLVKSPWPEPMNLAEAERLLKEDPSITHVSAIHNETTTGRLNDLDALGALCVTYNKPMLLDAVSSFGGERIELEKWNVAALASTANKCIHGIPGLNFVLVRKDLLEQGKSAAATLYLDLFAYYQKQKEGFSPFTQATHVAVALQEALKEFEEAGGWKARNERYRELSVRIRAELDAMGIRRFLKEDEYSSMLSSFHLPEGYSYEELHDELRKENFIIYAGQGGLFHSIFRIANMGDLLDADIDRLLAVFRRLMDSRK</sequence>
<comment type="cofactor">
    <cofactor evidence="1 9">
        <name>pyridoxal 5'-phosphate</name>
        <dbReference type="ChEBI" id="CHEBI:597326"/>
    </cofactor>
</comment>
<dbReference type="PANTHER" id="PTHR42778:SF1">
    <property type="entry name" value="2-AMINOETHYLPHOSPHONATE--PYRUVATE TRANSAMINASE"/>
    <property type="match status" value="1"/>
</dbReference>
<reference evidence="11 12" key="1">
    <citation type="journal article" date="2010" name="Stand. Genomic Sci.">
        <title>Complete genome sequence of Spirochaeta smaragdinae type strain (SEBR 4228).</title>
        <authorList>
            <person name="Mavromatis K."/>
            <person name="Yasawong M."/>
            <person name="Chertkov O."/>
            <person name="Lapidus A."/>
            <person name="Lucas S."/>
            <person name="Nolan M."/>
            <person name="Del Rio T.G."/>
            <person name="Tice H."/>
            <person name="Cheng J.F."/>
            <person name="Pitluck S."/>
            <person name="Liolios K."/>
            <person name="Ivanova N."/>
            <person name="Tapia R."/>
            <person name="Han C."/>
            <person name="Bruce D."/>
            <person name="Goodwin L."/>
            <person name="Pati A."/>
            <person name="Chen A."/>
            <person name="Palaniappan K."/>
            <person name="Land M."/>
            <person name="Hauser L."/>
            <person name="Chang Y.J."/>
            <person name="Jeffries C.D."/>
            <person name="Detter J.C."/>
            <person name="Rohde M."/>
            <person name="Brambilla E."/>
            <person name="Spring S."/>
            <person name="Goker M."/>
            <person name="Sikorski J."/>
            <person name="Woyke T."/>
            <person name="Bristow J."/>
            <person name="Eisen J.A."/>
            <person name="Markowitz V."/>
            <person name="Hugenholtz P."/>
            <person name="Klenk H.P."/>
            <person name="Kyrpides N.C."/>
        </authorList>
    </citation>
    <scope>NUCLEOTIDE SEQUENCE [LARGE SCALE GENOMIC DNA]</scope>
    <source>
        <strain evidence="12">DSM 11293 / JCM 15392 / SEBR 4228</strain>
    </source>
</reference>
<dbReference type="EMBL" id="CP002116">
    <property type="protein sequence ID" value="ADK83302.1"/>
    <property type="molecule type" value="Genomic_DNA"/>
</dbReference>
<dbReference type="NCBIfam" id="TIGR03301">
    <property type="entry name" value="PhnW-AepZ"/>
    <property type="match status" value="1"/>
</dbReference>
<dbReference type="InterPro" id="IPR000192">
    <property type="entry name" value="Aminotrans_V_dom"/>
</dbReference>
<evidence type="ECO:0000256" key="4">
    <source>
        <dbReference type="ARBA" id="ARBA00022898"/>
    </source>
</evidence>
<dbReference type="GO" id="GO:0019700">
    <property type="term" value="P:organic phosphonate catabolic process"/>
    <property type="evidence" value="ECO:0007669"/>
    <property type="project" value="InterPro"/>
</dbReference>
<dbReference type="InterPro" id="IPR015422">
    <property type="entry name" value="PyrdxlP-dep_Trfase_small"/>
</dbReference>
<dbReference type="RefSeq" id="WP_013256758.1">
    <property type="nucleotide sequence ID" value="NC_014364.1"/>
</dbReference>
<comment type="catalytic activity">
    <reaction evidence="7">
        <text>(2-aminoethyl)phosphonate + pyruvate = phosphonoacetaldehyde + L-alanine</text>
        <dbReference type="Rhea" id="RHEA:17021"/>
        <dbReference type="ChEBI" id="CHEBI:15361"/>
        <dbReference type="ChEBI" id="CHEBI:57418"/>
        <dbReference type="ChEBI" id="CHEBI:57972"/>
        <dbReference type="ChEBI" id="CHEBI:58383"/>
        <dbReference type="EC" id="2.6.1.37"/>
    </reaction>
</comment>
<dbReference type="OrthoDB" id="389074at2"/>
<dbReference type="InterPro" id="IPR015424">
    <property type="entry name" value="PyrdxlP-dep_Trfase"/>
</dbReference>
<dbReference type="InterPro" id="IPR015421">
    <property type="entry name" value="PyrdxlP-dep_Trfase_major"/>
</dbReference>
<evidence type="ECO:0000256" key="6">
    <source>
        <dbReference type="ARBA" id="ARBA00044521"/>
    </source>
</evidence>
<dbReference type="InterPro" id="IPR012703">
    <property type="entry name" value="NH2EtPonate_pyrv_transaminase"/>
</dbReference>
<gene>
    <name evidence="11" type="ordered locus">Spirs_4228</name>
</gene>
<dbReference type="Pfam" id="PF00266">
    <property type="entry name" value="Aminotran_5"/>
    <property type="match status" value="1"/>
</dbReference>
<keyword evidence="12" id="KW-1185">Reference proteome</keyword>
<feature type="modified residue" description="N6-(pyridoxal phosphate)lysine" evidence="9">
    <location>
        <position position="196"/>
    </location>
</feature>
<evidence type="ECO:0000256" key="9">
    <source>
        <dbReference type="PIRSR" id="PIRSR000524-50"/>
    </source>
</evidence>
<keyword evidence="5" id="KW-0670">Pyruvate</keyword>
<dbReference type="PANTHER" id="PTHR42778">
    <property type="entry name" value="2-AMINOETHYLPHOSPHONATE--PYRUVATE TRANSAMINASE"/>
    <property type="match status" value="1"/>
</dbReference>
<keyword evidence="3" id="KW-0808">Transferase</keyword>
<evidence type="ECO:0000313" key="11">
    <source>
        <dbReference type="EMBL" id="ADK83302.1"/>
    </source>
</evidence>
<dbReference type="InterPro" id="IPR024169">
    <property type="entry name" value="SP_NH2Trfase/AEP_transaminase"/>
</dbReference>
<keyword evidence="4 9" id="KW-0663">Pyridoxal phosphate</keyword>
<dbReference type="eggNOG" id="COG0075">
    <property type="taxonomic scope" value="Bacteria"/>
</dbReference>
<dbReference type="Proteomes" id="UP000002318">
    <property type="component" value="Chromosome"/>
</dbReference>
<protein>
    <recommendedName>
        <fullName evidence="6">2-aminoethylphosphonate--pyruvate transaminase</fullName>
        <ecNumber evidence="6">2.6.1.37</ecNumber>
    </recommendedName>
</protein>
<evidence type="ECO:0000256" key="5">
    <source>
        <dbReference type="ARBA" id="ARBA00023317"/>
    </source>
</evidence>
<proteinExistence type="inferred from homology"/>
<evidence type="ECO:0000256" key="7">
    <source>
        <dbReference type="ARBA" id="ARBA00049460"/>
    </source>
</evidence>
<dbReference type="STRING" id="573413.Spirs_4228"/>
<dbReference type="PIRSF" id="PIRSF000524">
    <property type="entry name" value="SPT"/>
    <property type="match status" value="1"/>
</dbReference>
<dbReference type="EC" id="2.6.1.37" evidence="6"/>
<accession>E1R9Y3</accession>
<dbReference type="HOGENOM" id="CLU_027686_3_1_12"/>
<evidence type="ECO:0000256" key="2">
    <source>
        <dbReference type="ARBA" id="ARBA00022576"/>
    </source>
</evidence>
<dbReference type="SUPFAM" id="SSF53383">
    <property type="entry name" value="PLP-dependent transferases"/>
    <property type="match status" value="1"/>
</dbReference>
<keyword evidence="2 11" id="KW-0032">Aminotransferase</keyword>
<evidence type="ECO:0000256" key="1">
    <source>
        <dbReference type="ARBA" id="ARBA00001933"/>
    </source>
</evidence>
<feature type="domain" description="Aminotransferase class V" evidence="10">
    <location>
        <begin position="30"/>
        <end position="330"/>
    </location>
</feature>
<feature type="binding site" evidence="8">
    <location>
        <position position="339"/>
    </location>
    <ligand>
        <name>substrate</name>
    </ligand>
</feature>
<evidence type="ECO:0000256" key="3">
    <source>
        <dbReference type="ARBA" id="ARBA00022679"/>
    </source>
</evidence>
<dbReference type="Gene3D" id="3.40.640.10">
    <property type="entry name" value="Type I PLP-dependent aspartate aminotransferase-like (Major domain)"/>
    <property type="match status" value="1"/>
</dbReference>
<dbReference type="Gene3D" id="3.90.1150.10">
    <property type="entry name" value="Aspartate Aminotransferase, domain 1"/>
    <property type="match status" value="1"/>
</dbReference>
<evidence type="ECO:0000259" key="10">
    <source>
        <dbReference type="Pfam" id="PF00266"/>
    </source>
</evidence>